<feature type="compositionally biased region" description="Low complexity" evidence="3">
    <location>
        <begin position="704"/>
        <end position="717"/>
    </location>
</feature>
<feature type="domain" description="LOB" evidence="5">
    <location>
        <begin position="524"/>
        <end position="627"/>
    </location>
</feature>
<feature type="transmembrane region" description="Helical" evidence="4">
    <location>
        <begin position="20"/>
        <end position="39"/>
    </location>
</feature>
<dbReference type="Gene3D" id="3.80.10.10">
    <property type="entry name" value="Ribonuclease Inhibitor"/>
    <property type="match status" value="1"/>
</dbReference>
<dbReference type="PANTHER" id="PTHR47951">
    <property type="entry name" value="OS08G0547900 PROTEIN"/>
    <property type="match status" value="1"/>
</dbReference>
<dbReference type="Pfam" id="PF00067">
    <property type="entry name" value="p450"/>
    <property type="match status" value="1"/>
</dbReference>
<proteinExistence type="inferred from homology"/>
<gene>
    <name evidence="6" type="ORF">DY000_02027075</name>
</gene>
<sequence>MEATSSNFTLSTIFNKEDPYSSLMLAAALLVAVLCYFWLQGKSKSKNGQPPLPPGPWPLPIVGNLPFLNSDILHTQFQALTQKHGPLMKIHLGSKLAIVISSPDMAREVLKTHDVTFANHDLPEVGKINTYGGEDILWSPYGTHWRRLRKLCVMKMFTTPTLEASYSTRREETRQTIVHMSEMARDGSPVNLGEQIFLSIFNVVTRMMWGATVEGEERTSLGNELKTLISDISDIEGIQNYSDFFPLFARFDFQGLVKKMKVHVKKLDILFDRVMESHVKMVGKKSEEEEDFLQYLIRVKDDDEKAPLSLTHVKSLLMDMVLGGVDTSVNASEFAMAEIVSRPEVFKKIRQELDQVVGKDSVVEESHLPKLTYLQAVMKETLRLHPTLPLLVPHRNSETSVVAGYTVPKDSKIFINVWAIHRDPKHWDEPNEFKPESFGVVNVYKILSRLEEPWQREYAVNALCYEAEARIQDHIHGVLPKTLANISQLDTLDLRNNSLSGFVPPVVKGLKKLNERLHFENNTGLCGLDFPCLRACSAFDDANIEVKQPQEPDKFDRVHIVFGVENVCKILSRLEELWQREYAANALCYEAEVRIHDPIHGYLVPQMVYNNILNNLKREIDSAINELSITMANVPQYSNLPIPSDFTEPSLFALINEMLELNEDQKNQLRGLPDVDARRNVDEIVGMRENDQGDVHGADGASTSSGPSSGPPNQNQP</sequence>
<evidence type="ECO:0000256" key="2">
    <source>
        <dbReference type="SAM" id="Coils"/>
    </source>
</evidence>
<protein>
    <recommendedName>
        <fullName evidence="5">LOB domain-containing protein</fullName>
    </recommendedName>
</protein>
<evidence type="ECO:0000256" key="3">
    <source>
        <dbReference type="SAM" id="MobiDB-lite"/>
    </source>
</evidence>
<evidence type="ECO:0000313" key="7">
    <source>
        <dbReference type="Proteomes" id="UP000266723"/>
    </source>
</evidence>
<dbReference type="InterPro" id="IPR036396">
    <property type="entry name" value="Cyt_P450_sf"/>
</dbReference>
<comment type="similarity">
    <text evidence="1">Belongs to the LOB domain-containing protein family.</text>
</comment>
<reference evidence="6 7" key="1">
    <citation type="journal article" date="2020" name="BMC Genomics">
        <title>Intraspecific diversification of the crop wild relative Brassica cretica Lam. using demographic model selection.</title>
        <authorList>
            <person name="Kioukis A."/>
            <person name="Michalopoulou V.A."/>
            <person name="Briers L."/>
            <person name="Pirintsos S."/>
            <person name="Studholme D.J."/>
            <person name="Pavlidis P."/>
            <person name="Sarris P.F."/>
        </authorList>
    </citation>
    <scope>NUCLEOTIDE SEQUENCE [LARGE SCALE GENOMIC DNA]</scope>
    <source>
        <strain evidence="7">cv. PFS-1207/04</strain>
    </source>
</reference>
<feature type="compositionally biased region" description="Basic and acidic residues" evidence="3">
    <location>
        <begin position="684"/>
        <end position="697"/>
    </location>
</feature>
<evidence type="ECO:0000259" key="5">
    <source>
        <dbReference type="PROSITE" id="PS50891"/>
    </source>
</evidence>
<dbReference type="InterPro" id="IPR032675">
    <property type="entry name" value="LRR_dom_sf"/>
</dbReference>
<dbReference type="InterPro" id="IPR002401">
    <property type="entry name" value="Cyt_P450_E_grp-I"/>
</dbReference>
<accession>A0ABQ7E676</accession>
<evidence type="ECO:0000256" key="4">
    <source>
        <dbReference type="SAM" id="Phobius"/>
    </source>
</evidence>
<keyword evidence="2" id="KW-0175">Coiled coil</keyword>
<organism evidence="6 7">
    <name type="scientific">Brassica cretica</name>
    <name type="common">Mustard</name>
    <dbReference type="NCBI Taxonomy" id="69181"/>
    <lineage>
        <taxon>Eukaryota</taxon>
        <taxon>Viridiplantae</taxon>
        <taxon>Streptophyta</taxon>
        <taxon>Embryophyta</taxon>
        <taxon>Tracheophyta</taxon>
        <taxon>Spermatophyta</taxon>
        <taxon>Magnoliopsida</taxon>
        <taxon>eudicotyledons</taxon>
        <taxon>Gunneridae</taxon>
        <taxon>Pentapetalae</taxon>
        <taxon>rosids</taxon>
        <taxon>malvids</taxon>
        <taxon>Brassicales</taxon>
        <taxon>Brassicaceae</taxon>
        <taxon>Brassiceae</taxon>
        <taxon>Brassica</taxon>
    </lineage>
</organism>
<dbReference type="EMBL" id="QGKV02000299">
    <property type="protein sequence ID" value="KAF3592110.1"/>
    <property type="molecule type" value="Genomic_DNA"/>
</dbReference>
<dbReference type="Gene3D" id="1.10.630.10">
    <property type="entry name" value="Cytochrome P450"/>
    <property type="match status" value="1"/>
</dbReference>
<feature type="coiled-coil region" evidence="2">
    <location>
        <begin position="606"/>
        <end position="633"/>
    </location>
</feature>
<dbReference type="PANTHER" id="PTHR47951:SF1">
    <property type="entry name" value="CYTOCHROME P450 - LIKE PROTEIN-RELATED"/>
    <property type="match status" value="1"/>
</dbReference>
<name>A0ABQ7E676_BRACR</name>
<dbReference type="PRINTS" id="PR00463">
    <property type="entry name" value="EP450I"/>
</dbReference>
<dbReference type="SUPFAM" id="SSF48264">
    <property type="entry name" value="Cytochrome P450"/>
    <property type="match status" value="1"/>
</dbReference>
<keyword evidence="4" id="KW-1133">Transmembrane helix</keyword>
<evidence type="ECO:0000313" key="6">
    <source>
        <dbReference type="EMBL" id="KAF3592110.1"/>
    </source>
</evidence>
<dbReference type="PROSITE" id="PS50891">
    <property type="entry name" value="LOB"/>
    <property type="match status" value="1"/>
</dbReference>
<dbReference type="Pfam" id="PF03195">
    <property type="entry name" value="LOB"/>
    <property type="match status" value="1"/>
</dbReference>
<dbReference type="InterPro" id="IPR001128">
    <property type="entry name" value="Cyt_P450"/>
</dbReference>
<comment type="caution">
    <text evidence="6">The sequence shown here is derived from an EMBL/GenBank/DDBJ whole genome shotgun (WGS) entry which is preliminary data.</text>
</comment>
<keyword evidence="7" id="KW-1185">Reference proteome</keyword>
<keyword evidence="4" id="KW-0812">Transmembrane</keyword>
<keyword evidence="4" id="KW-0472">Membrane</keyword>
<evidence type="ECO:0000256" key="1">
    <source>
        <dbReference type="ARBA" id="ARBA00005474"/>
    </source>
</evidence>
<dbReference type="Proteomes" id="UP000266723">
    <property type="component" value="Unassembled WGS sequence"/>
</dbReference>
<dbReference type="SUPFAM" id="SSF52058">
    <property type="entry name" value="L domain-like"/>
    <property type="match status" value="1"/>
</dbReference>
<dbReference type="InterPro" id="IPR004883">
    <property type="entry name" value="LOB"/>
</dbReference>
<feature type="region of interest" description="Disordered" evidence="3">
    <location>
        <begin position="684"/>
        <end position="717"/>
    </location>
</feature>